<dbReference type="RefSeq" id="WP_277192493.1">
    <property type="nucleotide sequence ID" value="NZ_JAROAV010000032.1"/>
</dbReference>
<feature type="region of interest" description="Disordered" evidence="1">
    <location>
        <begin position="1"/>
        <end position="35"/>
    </location>
</feature>
<evidence type="ECO:0000313" key="2">
    <source>
        <dbReference type="EMBL" id="MDF8265168.1"/>
    </source>
</evidence>
<evidence type="ECO:0000313" key="3">
    <source>
        <dbReference type="Proteomes" id="UP001528912"/>
    </source>
</evidence>
<dbReference type="Proteomes" id="UP001528912">
    <property type="component" value="Unassembled WGS sequence"/>
</dbReference>
<evidence type="ECO:0008006" key="4">
    <source>
        <dbReference type="Google" id="ProtNLM"/>
    </source>
</evidence>
<comment type="caution">
    <text evidence="2">The sequence shown here is derived from an EMBL/GenBank/DDBJ whole genome shotgun (WGS) entry which is preliminary data.</text>
</comment>
<gene>
    <name evidence="2" type="ORF">P4R38_13005</name>
</gene>
<evidence type="ECO:0000256" key="1">
    <source>
        <dbReference type="SAM" id="MobiDB-lite"/>
    </source>
</evidence>
<sequence>MGELIHGRRERGVNRPAPRGRGPQTAVGAGRAPEGDRWEGTVIEFVEMAPLLGRSDAGFADAVSDDGLVRRRKTDPNAYFRRRVGFRASEDQILVAVQEQPLAPRANGTMGVTGPYGPATTTTYRPHGPVGRRLGKVAIDLHVRAEASAGAAATTGATEKPSRAHERALSQLAFLPEPVRRSVMGRAPAPEHFIAEAVRLNRGSITPTHRVSALRLDGREAIVVVGSLLHGATHWQVEQRTYAFAEQPALDAPASRPQLGR</sequence>
<accession>A0ABT6C9H6</accession>
<reference evidence="2 3" key="1">
    <citation type="submission" date="2023-03" db="EMBL/GenBank/DDBJ databases">
        <title>YIM 133296 draft genome.</title>
        <authorList>
            <person name="Xiong L."/>
        </authorList>
    </citation>
    <scope>NUCLEOTIDE SEQUENCE [LARGE SCALE GENOMIC DNA]</scope>
    <source>
        <strain evidence="2 3">YIM 133296</strain>
    </source>
</reference>
<proteinExistence type="predicted"/>
<organism evidence="2 3">
    <name type="scientific">Luteipulveratus flavus</name>
    <dbReference type="NCBI Taxonomy" id="3031728"/>
    <lineage>
        <taxon>Bacteria</taxon>
        <taxon>Bacillati</taxon>
        <taxon>Actinomycetota</taxon>
        <taxon>Actinomycetes</taxon>
        <taxon>Micrococcales</taxon>
        <taxon>Dermacoccaceae</taxon>
        <taxon>Luteipulveratus</taxon>
    </lineage>
</organism>
<keyword evidence="3" id="KW-1185">Reference proteome</keyword>
<name>A0ABT6C9H6_9MICO</name>
<protein>
    <recommendedName>
        <fullName evidence="4">UbiC transcription regulator-associated domain-containing protein</fullName>
    </recommendedName>
</protein>
<feature type="compositionally biased region" description="Basic and acidic residues" evidence="1">
    <location>
        <begin position="1"/>
        <end position="13"/>
    </location>
</feature>
<dbReference type="EMBL" id="JAROAV010000032">
    <property type="protein sequence ID" value="MDF8265168.1"/>
    <property type="molecule type" value="Genomic_DNA"/>
</dbReference>